<protein>
    <submittedName>
        <fullName evidence="1">Uncharacterized protein</fullName>
    </submittedName>
</protein>
<comment type="caution">
    <text evidence="1">The sequence shown here is derived from an EMBL/GenBank/DDBJ whole genome shotgun (WGS) entry which is preliminary data.</text>
</comment>
<evidence type="ECO:0000313" key="2">
    <source>
        <dbReference type="Proteomes" id="UP000024635"/>
    </source>
</evidence>
<proteinExistence type="predicted"/>
<name>A0A016VKV7_9BILA</name>
<organism evidence="1 2">
    <name type="scientific">Ancylostoma ceylanicum</name>
    <dbReference type="NCBI Taxonomy" id="53326"/>
    <lineage>
        <taxon>Eukaryota</taxon>
        <taxon>Metazoa</taxon>
        <taxon>Ecdysozoa</taxon>
        <taxon>Nematoda</taxon>
        <taxon>Chromadorea</taxon>
        <taxon>Rhabditida</taxon>
        <taxon>Rhabditina</taxon>
        <taxon>Rhabditomorpha</taxon>
        <taxon>Strongyloidea</taxon>
        <taxon>Ancylostomatidae</taxon>
        <taxon>Ancylostomatinae</taxon>
        <taxon>Ancylostoma</taxon>
    </lineage>
</organism>
<sequence length="76" mass="8515">MNAIPSRTHIIRTNAYDDIDGESKLAQSQSTTHVLHSPNMFAICSKRPFVTLFEDLKPGFPPLSRLTSFCNAFLAF</sequence>
<reference evidence="2" key="1">
    <citation type="journal article" date="2015" name="Nat. Genet.">
        <title>The genome and transcriptome of the zoonotic hookworm Ancylostoma ceylanicum identify infection-specific gene families.</title>
        <authorList>
            <person name="Schwarz E.M."/>
            <person name="Hu Y."/>
            <person name="Antoshechkin I."/>
            <person name="Miller M.M."/>
            <person name="Sternberg P.W."/>
            <person name="Aroian R.V."/>
        </authorList>
    </citation>
    <scope>NUCLEOTIDE SEQUENCE</scope>
    <source>
        <strain evidence="2">HY135</strain>
    </source>
</reference>
<gene>
    <name evidence="1" type="primary">Acey_s0008.g101</name>
    <name evidence="1" type="ORF">Y032_0008g101</name>
</gene>
<dbReference type="AlphaFoldDB" id="A0A016VKV7"/>
<accession>A0A016VKV7</accession>
<evidence type="ECO:0000313" key="1">
    <source>
        <dbReference type="EMBL" id="EYC27642.1"/>
    </source>
</evidence>
<keyword evidence="2" id="KW-1185">Reference proteome</keyword>
<dbReference type="EMBL" id="JARK01001344">
    <property type="protein sequence ID" value="EYC27642.1"/>
    <property type="molecule type" value="Genomic_DNA"/>
</dbReference>
<dbReference type="Proteomes" id="UP000024635">
    <property type="component" value="Unassembled WGS sequence"/>
</dbReference>